<dbReference type="GO" id="GO:0030425">
    <property type="term" value="C:dendrite"/>
    <property type="evidence" value="ECO:0007669"/>
    <property type="project" value="TreeGrafter"/>
</dbReference>
<dbReference type="PANTHER" id="PTHR15751:SF14">
    <property type="entry name" value="HUNTINGTIN-ASSOCIATED PROTEIN 1"/>
    <property type="match status" value="1"/>
</dbReference>
<dbReference type="Pfam" id="PF12448">
    <property type="entry name" value="Milton"/>
    <property type="match status" value="1"/>
</dbReference>
<dbReference type="GO" id="GO:0005102">
    <property type="term" value="F:signaling receptor binding"/>
    <property type="evidence" value="ECO:0007669"/>
    <property type="project" value="TreeGrafter"/>
</dbReference>
<dbReference type="SMART" id="SM01423">
    <property type="entry name" value="Milton"/>
    <property type="match status" value="1"/>
</dbReference>
<dbReference type="GO" id="GO:0022008">
    <property type="term" value="P:neurogenesis"/>
    <property type="evidence" value="ECO:0007669"/>
    <property type="project" value="TreeGrafter"/>
</dbReference>
<dbReference type="GO" id="GO:0048011">
    <property type="term" value="P:neurotrophin TRK receptor signaling pathway"/>
    <property type="evidence" value="ECO:0007669"/>
    <property type="project" value="TreeGrafter"/>
</dbReference>
<dbReference type="InterPro" id="IPR051946">
    <property type="entry name" value="Intracell_Traff-Reg"/>
</dbReference>
<organism evidence="3 4">
    <name type="scientific">Chiloscyllium punctatum</name>
    <name type="common">Brownbanded bambooshark</name>
    <name type="synonym">Hemiscyllium punctatum</name>
    <dbReference type="NCBI Taxonomy" id="137246"/>
    <lineage>
        <taxon>Eukaryota</taxon>
        <taxon>Metazoa</taxon>
        <taxon>Chordata</taxon>
        <taxon>Craniata</taxon>
        <taxon>Vertebrata</taxon>
        <taxon>Chondrichthyes</taxon>
        <taxon>Elasmobranchii</taxon>
        <taxon>Galeomorphii</taxon>
        <taxon>Galeoidea</taxon>
        <taxon>Orectolobiformes</taxon>
        <taxon>Hemiscylliidae</taxon>
        <taxon>Chiloscyllium</taxon>
    </lineage>
</organism>
<proteinExistence type="predicted"/>
<dbReference type="AlphaFoldDB" id="A0A401RME7"/>
<name>A0A401RME7_CHIPU</name>
<feature type="compositionally biased region" description="Polar residues" evidence="1">
    <location>
        <begin position="82"/>
        <end position="114"/>
    </location>
</feature>
<feature type="domain" description="Trafficking kinesin-binding protein C-terminal" evidence="2">
    <location>
        <begin position="58"/>
        <end position="222"/>
    </location>
</feature>
<feature type="non-terminal residue" evidence="3">
    <location>
        <position position="1"/>
    </location>
</feature>
<evidence type="ECO:0000256" key="1">
    <source>
        <dbReference type="SAM" id="MobiDB-lite"/>
    </source>
</evidence>
<feature type="region of interest" description="Disordered" evidence="1">
    <location>
        <begin position="56"/>
        <end position="132"/>
    </location>
</feature>
<dbReference type="GO" id="GO:0031410">
    <property type="term" value="C:cytoplasmic vesicle"/>
    <property type="evidence" value="ECO:0007669"/>
    <property type="project" value="TreeGrafter"/>
</dbReference>
<dbReference type="GO" id="GO:0098957">
    <property type="term" value="P:anterograde axonal transport of mitochondrion"/>
    <property type="evidence" value="ECO:0007669"/>
    <property type="project" value="TreeGrafter"/>
</dbReference>
<evidence type="ECO:0000259" key="2">
    <source>
        <dbReference type="SMART" id="SM01423"/>
    </source>
</evidence>
<dbReference type="GO" id="GO:1904115">
    <property type="term" value="C:axon cytoplasm"/>
    <property type="evidence" value="ECO:0007669"/>
    <property type="project" value="GOC"/>
</dbReference>
<sequence length="576" mass="63092">THRYHTVPVYPMDSLAAEIEGTMRKGLYIDTAASLENSNYNRRVFETVRAVNQAVKLKSRSQSPQNIPGSSPSSTGQPGSSHISSPHTSLYESNPSSNGLDDKLQTLNLENESTLGDDGERKPGTPGTPGCRDLQAALQRLSLRQQASSEKTLFDQDREQKLNTLVDEETLSSGLVTPAESVLSTGTNYSGSSGMTGFSGFSVSSRPNFPDKLKIVKPLEGSVTLYQWQQLAQPNLGGILQPRPGVLTKDFRQLDIDTGEVYNLNDFEEDETDRPLFQELITSPKETQSEPTVTEYQSSNRLPDTHSTYTITTCRIMHPSDELTTMTLSLHHTPTPSCASAGKLRSISSDGNLAGLRPISSCGNFDRFWPTSSSGNFNTLTATPTSRNSSTFGTSVSNVDLEALRATRCSPQRKRYVSESATNLREHTITMSTSLGLVTLLKEHGISAAMYDLICNVEDGVVDDTATVQQHSDTTLPSFPSSEPPLLSLSKPPFDLSHTSPPQKPFLTSSLARSMLNRMDSSEDGRSPSDTRNQRNIFSLNLVEKLKRLGLDKVVARGMVNAESKRLTRLTRRFST</sequence>
<protein>
    <recommendedName>
        <fullName evidence="2">Trafficking kinesin-binding protein C-terminal domain-containing protein</fullName>
    </recommendedName>
</protein>
<dbReference type="STRING" id="137246.A0A401RME7"/>
<feature type="compositionally biased region" description="Low complexity" evidence="1">
    <location>
        <begin position="476"/>
        <end position="497"/>
    </location>
</feature>
<feature type="region of interest" description="Disordered" evidence="1">
    <location>
        <begin position="472"/>
        <end position="507"/>
    </location>
</feature>
<dbReference type="GO" id="GO:0005739">
    <property type="term" value="C:mitochondrion"/>
    <property type="evidence" value="ECO:0007669"/>
    <property type="project" value="TreeGrafter"/>
</dbReference>
<dbReference type="GO" id="GO:0006605">
    <property type="term" value="P:protein targeting"/>
    <property type="evidence" value="ECO:0007669"/>
    <property type="project" value="TreeGrafter"/>
</dbReference>
<comment type="caution">
    <text evidence="3">The sequence shown here is derived from an EMBL/GenBank/DDBJ whole genome shotgun (WGS) entry which is preliminary data.</text>
</comment>
<dbReference type="PANTHER" id="PTHR15751">
    <property type="entry name" value="TRAFFICKING KINESIN-BINDING PROTEIN"/>
    <property type="match status" value="1"/>
</dbReference>
<keyword evidence="4" id="KW-1185">Reference proteome</keyword>
<feature type="compositionally biased region" description="Low complexity" evidence="1">
    <location>
        <begin position="68"/>
        <end position="81"/>
    </location>
</feature>
<dbReference type="GO" id="GO:0017022">
    <property type="term" value="F:myosin binding"/>
    <property type="evidence" value="ECO:0007669"/>
    <property type="project" value="TreeGrafter"/>
</dbReference>
<dbReference type="GO" id="GO:0048311">
    <property type="term" value="P:mitochondrion distribution"/>
    <property type="evidence" value="ECO:0007669"/>
    <property type="project" value="TreeGrafter"/>
</dbReference>
<evidence type="ECO:0000313" key="3">
    <source>
        <dbReference type="EMBL" id="GCC19276.1"/>
    </source>
</evidence>
<feature type="compositionally biased region" description="Polar residues" evidence="1">
    <location>
        <begin position="498"/>
        <end position="507"/>
    </location>
</feature>
<dbReference type="InterPro" id="IPR022154">
    <property type="entry name" value="TRAK1/2_C"/>
</dbReference>
<dbReference type="OrthoDB" id="10067624at2759"/>
<evidence type="ECO:0000313" key="4">
    <source>
        <dbReference type="Proteomes" id="UP000287033"/>
    </source>
</evidence>
<reference evidence="3 4" key="1">
    <citation type="journal article" date="2018" name="Nat. Ecol. Evol.">
        <title>Shark genomes provide insights into elasmobranch evolution and the origin of vertebrates.</title>
        <authorList>
            <person name="Hara Y"/>
            <person name="Yamaguchi K"/>
            <person name="Onimaru K"/>
            <person name="Kadota M"/>
            <person name="Koyanagi M"/>
            <person name="Keeley SD"/>
            <person name="Tatsumi K"/>
            <person name="Tanaka K"/>
            <person name="Motone F"/>
            <person name="Kageyama Y"/>
            <person name="Nozu R"/>
            <person name="Adachi N"/>
            <person name="Nishimura O"/>
            <person name="Nakagawa R"/>
            <person name="Tanegashima C"/>
            <person name="Kiyatake I"/>
            <person name="Matsumoto R"/>
            <person name="Murakumo K"/>
            <person name="Nishida K"/>
            <person name="Terakita A"/>
            <person name="Kuratani S"/>
            <person name="Sato K"/>
            <person name="Hyodo S Kuraku.S."/>
        </authorList>
    </citation>
    <scope>NUCLEOTIDE SEQUENCE [LARGE SCALE GENOMIC DNA]</scope>
</reference>
<accession>A0A401RME7</accession>
<dbReference type="Proteomes" id="UP000287033">
    <property type="component" value="Unassembled WGS sequence"/>
</dbReference>
<gene>
    <name evidence="3" type="ORF">chiPu_0021798</name>
</gene>
<dbReference type="GO" id="GO:0047496">
    <property type="term" value="P:vesicle transport along microtubule"/>
    <property type="evidence" value="ECO:0007669"/>
    <property type="project" value="TreeGrafter"/>
</dbReference>
<dbReference type="EMBL" id="BEZZ01004852">
    <property type="protein sequence ID" value="GCC19276.1"/>
    <property type="molecule type" value="Genomic_DNA"/>
</dbReference>